<accession>E1JTP0</accession>
<gene>
    <name evidence="5" type="ORF">DesfrDRAFT_0989</name>
</gene>
<comment type="similarity">
    <text evidence="1 2">Belongs to the UPF0225 family.</text>
</comment>
<dbReference type="OrthoDB" id="21421at2"/>
<reference evidence="5 6" key="1">
    <citation type="submission" date="2010-08" db="EMBL/GenBank/DDBJ databases">
        <title>The draft genome of Desulfovibrio fructosovorans JJ.</title>
        <authorList>
            <consortium name="US DOE Joint Genome Institute (JGI-PGF)"/>
            <person name="Lucas S."/>
            <person name="Copeland A."/>
            <person name="Lapidus A."/>
            <person name="Cheng J.-F."/>
            <person name="Bruce D."/>
            <person name="Goodwin L."/>
            <person name="Pitluck S."/>
            <person name="Land M.L."/>
            <person name="Hauser L."/>
            <person name="Chang Y.-J."/>
            <person name="Jeffries C."/>
            <person name="Wall J.D."/>
            <person name="Stahl D.A."/>
            <person name="Arkin A.P."/>
            <person name="Dehal P."/>
            <person name="Stolyar S.M."/>
            <person name="Hazen T.C."/>
            <person name="Woyke T.J."/>
        </authorList>
    </citation>
    <scope>NUCLEOTIDE SEQUENCE [LARGE SCALE GENOMIC DNA]</scope>
    <source>
        <strain evidence="5 6">JJ</strain>
    </source>
</reference>
<dbReference type="PANTHER" id="PTHR33747">
    <property type="entry name" value="UPF0225 PROTEIN SCO1677"/>
    <property type="match status" value="1"/>
</dbReference>
<keyword evidence="6" id="KW-1185">Reference proteome</keyword>
<feature type="region of interest" description="Disordered" evidence="3">
    <location>
        <begin position="132"/>
        <end position="155"/>
    </location>
</feature>
<protein>
    <recommendedName>
        <fullName evidence="2">UPF0225 protein DesfrDRAFT_0989</fullName>
    </recommendedName>
</protein>
<dbReference type="InterPro" id="IPR004027">
    <property type="entry name" value="SEC_C_motif"/>
</dbReference>
<dbReference type="eggNOG" id="COG3012">
    <property type="taxonomic scope" value="Bacteria"/>
</dbReference>
<comment type="caution">
    <text evidence="5">The sequence shown here is derived from an EMBL/GenBank/DDBJ whole genome shotgun (WGS) entry which is preliminary data.</text>
</comment>
<dbReference type="Pfam" id="PF02810">
    <property type="entry name" value="SEC-C"/>
    <property type="match status" value="2"/>
</dbReference>
<dbReference type="InterPro" id="IPR048469">
    <property type="entry name" value="YchJ-like_M"/>
</dbReference>
<evidence type="ECO:0000313" key="6">
    <source>
        <dbReference type="Proteomes" id="UP000006250"/>
    </source>
</evidence>
<dbReference type="Proteomes" id="UP000006250">
    <property type="component" value="Unassembled WGS sequence"/>
</dbReference>
<dbReference type="NCBIfam" id="NF002449">
    <property type="entry name" value="PRK01617.1"/>
    <property type="match status" value="1"/>
</dbReference>
<dbReference type="SUPFAM" id="SSF103642">
    <property type="entry name" value="Sec-C motif"/>
    <property type="match status" value="2"/>
</dbReference>
<organism evidence="5 6">
    <name type="scientific">Solidesulfovibrio fructosivorans JJ]</name>
    <dbReference type="NCBI Taxonomy" id="596151"/>
    <lineage>
        <taxon>Bacteria</taxon>
        <taxon>Pseudomonadati</taxon>
        <taxon>Thermodesulfobacteriota</taxon>
        <taxon>Desulfovibrionia</taxon>
        <taxon>Desulfovibrionales</taxon>
        <taxon>Desulfovibrionaceae</taxon>
        <taxon>Solidesulfovibrio</taxon>
    </lineage>
</organism>
<dbReference type="InterPro" id="IPR032710">
    <property type="entry name" value="NTF2-like_dom_sf"/>
</dbReference>
<dbReference type="InterPro" id="IPR023006">
    <property type="entry name" value="YchJ-like"/>
</dbReference>
<proteinExistence type="inferred from homology"/>
<dbReference type="Pfam" id="PF17775">
    <property type="entry name" value="YchJ_M-like"/>
    <property type="match status" value="1"/>
</dbReference>
<dbReference type="AlphaFoldDB" id="E1JTP0"/>
<name>E1JTP0_SOLFR</name>
<sequence>MTDPCPCGSGLSFEACCGPYLDGKPAPTAEALMRSRYTAYARNDMAHLERTLAPRQRAAFRPAETLAWSADVVWTGLTVLAVTDGGPDDDTGVVEFRAAFEKAGEPMTLHERSRFKKKDGCWVYVDGRPGSTEPAPAPAAPKAGRNDPCPCGSGKKYKRCCGR</sequence>
<dbReference type="HAMAP" id="MF_00612">
    <property type="entry name" value="UPF0225"/>
    <property type="match status" value="1"/>
</dbReference>
<evidence type="ECO:0000256" key="2">
    <source>
        <dbReference type="HAMAP-Rule" id="MF_00612"/>
    </source>
</evidence>
<evidence type="ECO:0000256" key="1">
    <source>
        <dbReference type="ARBA" id="ARBA00010839"/>
    </source>
</evidence>
<feature type="domain" description="YchJ-like middle NTF2-like" evidence="4">
    <location>
        <begin position="28"/>
        <end position="127"/>
    </location>
</feature>
<dbReference type="EMBL" id="AECZ01000005">
    <property type="protein sequence ID" value="EFL52169.1"/>
    <property type="molecule type" value="Genomic_DNA"/>
</dbReference>
<evidence type="ECO:0000313" key="5">
    <source>
        <dbReference type="EMBL" id="EFL52169.1"/>
    </source>
</evidence>
<dbReference type="RefSeq" id="WP_005991671.1">
    <property type="nucleotide sequence ID" value="NZ_AECZ01000005.1"/>
</dbReference>
<evidence type="ECO:0000256" key="3">
    <source>
        <dbReference type="SAM" id="MobiDB-lite"/>
    </source>
</evidence>
<dbReference type="Gene3D" id="3.10.450.50">
    <property type="match status" value="1"/>
</dbReference>
<dbReference type="PANTHER" id="PTHR33747:SF1">
    <property type="entry name" value="ADENYLATE CYCLASE-ASSOCIATED CAP C-TERMINAL DOMAIN-CONTAINING PROTEIN"/>
    <property type="match status" value="1"/>
</dbReference>
<dbReference type="SUPFAM" id="SSF54427">
    <property type="entry name" value="NTF2-like"/>
    <property type="match status" value="1"/>
</dbReference>
<dbReference type="STRING" id="596151.DesfrDRAFT_0989"/>
<evidence type="ECO:0000259" key="4">
    <source>
        <dbReference type="Pfam" id="PF17775"/>
    </source>
</evidence>